<evidence type="ECO:0000313" key="5">
    <source>
        <dbReference type="Proteomes" id="UP000273405"/>
    </source>
</evidence>
<dbReference type="AlphaFoldDB" id="A0A3A8NGF6"/>
<keyword evidence="2" id="KW-0560">Oxidoreductase</keyword>
<reference evidence="5" key="1">
    <citation type="submission" date="2018-09" db="EMBL/GenBank/DDBJ databases">
        <authorList>
            <person name="Livingstone P.G."/>
            <person name="Whitworth D.E."/>
        </authorList>
    </citation>
    <scope>NUCLEOTIDE SEQUENCE [LARGE SCALE GENOMIC DNA]</scope>
    <source>
        <strain evidence="5">CA040B</strain>
    </source>
</reference>
<dbReference type="RefSeq" id="WP_120627104.1">
    <property type="nucleotide sequence ID" value="NZ_RAWG01000136.1"/>
</dbReference>
<feature type="domain" description="Ketoreductase" evidence="3">
    <location>
        <begin position="7"/>
        <end position="181"/>
    </location>
</feature>
<evidence type="ECO:0000259" key="3">
    <source>
        <dbReference type="SMART" id="SM00822"/>
    </source>
</evidence>
<dbReference type="GO" id="GO:0016491">
    <property type="term" value="F:oxidoreductase activity"/>
    <property type="evidence" value="ECO:0007669"/>
    <property type="project" value="UniProtKB-KW"/>
</dbReference>
<dbReference type="InterPro" id="IPR057326">
    <property type="entry name" value="KR_dom"/>
</dbReference>
<dbReference type="SMART" id="SM00822">
    <property type="entry name" value="PKS_KR"/>
    <property type="match status" value="1"/>
</dbReference>
<dbReference type="PANTHER" id="PTHR43669:SF3">
    <property type="entry name" value="ALCOHOL DEHYDROGENASE, PUTATIVE (AFU_ORTHOLOGUE AFUA_3G03445)-RELATED"/>
    <property type="match status" value="1"/>
</dbReference>
<dbReference type="Gene3D" id="3.40.50.720">
    <property type="entry name" value="NAD(P)-binding Rossmann-like Domain"/>
    <property type="match status" value="1"/>
</dbReference>
<dbReference type="CDD" id="cd05233">
    <property type="entry name" value="SDR_c"/>
    <property type="match status" value="1"/>
</dbReference>
<dbReference type="Pfam" id="PF13561">
    <property type="entry name" value="adh_short_C2"/>
    <property type="match status" value="1"/>
</dbReference>
<evidence type="ECO:0000256" key="1">
    <source>
        <dbReference type="ARBA" id="ARBA00006484"/>
    </source>
</evidence>
<comment type="caution">
    <text evidence="4">The sequence shown here is derived from an EMBL/GenBank/DDBJ whole genome shotgun (WGS) entry which is preliminary data.</text>
</comment>
<evidence type="ECO:0000256" key="2">
    <source>
        <dbReference type="ARBA" id="ARBA00023002"/>
    </source>
</evidence>
<organism evidence="4 5">
    <name type="scientific">Corallococcus sicarius</name>
    <dbReference type="NCBI Taxonomy" id="2316726"/>
    <lineage>
        <taxon>Bacteria</taxon>
        <taxon>Pseudomonadati</taxon>
        <taxon>Myxococcota</taxon>
        <taxon>Myxococcia</taxon>
        <taxon>Myxococcales</taxon>
        <taxon>Cystobacterineae</taxon>
        <taxon>Myxococcaceae</taxon>
        <taxon>Corallococcus</taxon>
    </lineage>
</organism>
<protein>
    <submittedName>
        <fullName evidence="4">SDR family oxidoreductase</fullName>
    </submittedName>
</protein>
<dbReference type="FunFam" id="3.40.50.720:FF:000084">
    <property type="entry name" value="Short-chain dehydrogenase reductase"/>
    <property type="match status" value="1"/>
</dbReference>
<dbReference type="InterPro" id="IPR036291">
    <property type="entry name" value="NAD(P)-bd_dom_sf"/>
</dbReference>
<dbReference type="PANTHER" id="PTHR43669">
    <property type="entry name" value="5-KETO-D-GLUCONATE 5-REDUCTASE"/>
    <property type="match status" value="1"/>
</dbReference>
<name>A0A3A8NGF6_9BACT</name>
<keyword evidence="5" id="KW-1185">Reference proteome</keyword>
<dbReference type="SUPFAM" id="SSF51735">
    <property type="entry name" value="NAD(P)-binding Rossmann-fold domains"/>
    <property type="match status" value="1"/>
</dbReference>
<dbReference type="InterPro" id="IPR002347">
    <property type="entry name" value="SDR_fam"/>
</dbReference>
<accession>A0A3A8NGF6</accession>
<dbReference type="OrthoDB" id="5363038at2"/>
<sequence>MKKFAQKVAVITGGTSGIGLVTARLLAEEGAKVVVFARSEEGLTETLKSLGPNAHAVRGDVTRVADLKRLFQETHERFGGIDVLFANAAVVKLAPLSDTTEALFDELVAVNMKGTFNTLQQAIPHLNAGASVVVTTSWLHHIGFEGSSVLSMTKAALRSLVRVAAAELAPRGIRVNAVCPGAIETPLWGKLGLPPEQLKAAGEGITAQIPVKRWGRPEEIARAVLFLAAADSSYVTGTELEVDGGLRQV</sequence>
<proteinExistence type="inferred from homology"/>
<dbReference type="EMBL" id="RAWG01000136">
    <property type="protein sequence ID" value="RKH40285.1"/>
    <property type="molecule type" value="Genomic_DNA"/>
</dbReference>
<dbReference type="Proteomes" id="UP000273405">
    <property type="component" value="Unassembled WGS sequence"/>
</dbReference>
<comment type="similarity">
    <text evidence="1">Belongs to the short-chain dehydrogenases/reductases (SDR) family.</text>
</comment>
<gene>
    <name evidence="4" type="ORF">D7X12_21255</name>
</gene>
<evidence type="ECO:0000313" key="4">
    <source>
        <dbReference type="EMBL" id="RKH40285.1"/>
    </source>
</evidence>
<dbReference type="PRINTS" id="PR00081">
    <property type="entry name" value="GDHRDH"/>
</dbReference>